<evidence type="ECO:0000256" key="1">
    <source>
        <dbReference type="SAM" id="MobiDB-lite"/>
    </source>
</evidence>
<comment type="caution">
    <text evidence="2">The sequence shown here is derived from an EMBL/GenBank/DDBJ whole genome shotgun (WGS) entry which is preliminary data.</text>
</comment>
<sequence length="31" mass="3162">MPSASPPKPPSCPRSSSVALARRRGSLAPLS</sequence>
<evidence type="ECO:0000313" key="2">
    <source>
        <dbReference type="EMBL" id="KAK7823750.1"/>
    </source>
</evidence>
<dbReference type="Proteomes" id="UP000237347">
    <property type="component" value="Unassembled WGS sequence"/>
</dbReference>
<proteinExistence type="predicted"/>
<dbReference type="EMBL" id="PKMF04000622">
    <property type="protein sequence ID" value="KAK7823750.1"/>
    <property type="molecule type" value="Genomic_DNA"/>
</dbReference>
<protein>
    <submittedName>
        <fullName evidence="2">Uncharacterized protein</fullName>
    </submittedName>
</protein>
<dbReference type="AlphaFoldDB" id="A0AAW0JAW5"/>
<keyword evidence="3" id="KW-1185">Reference proteome</keyword>
<name>A0AAW0JAW5_QUESU</name>
<feature type="compositionally biased region" description="Pro residues" evidence="1">
    <location>
        <begin position="1"/>
        <end position="12"/>
    </location>
</feature>
<gene>
    <name evidence="2" type="ORF">CFP56_035074</name>
</gene>
<organism evidence="2 3">
    <name type="scientific">Quercus suber</name>
    <name type="common">Cork oak</name>
    <dbReference type="NCBI Taxonomy" id="58331"/>
    <lineage>
        <taxon>Eukaryota</taxon>
        <taxon>Viridiplantae</taxon>
        <taxon>Streptophyta</taxon>
        <taxon>Embryophyta</taxon>
        <taxon>Tracheophyta</taxon>
        <taxon>Spermatophyta</taxon>
        <taxon>Magnoliopsida</taxon>
        <taxon>eudicotyledons</taxon>
        <taxon>Gunneridae</taxon>
        <taxon>Pentapetalae</taxon>
        <taxon>rosids</taxon>
        <taxon>fabids</taxon>
        <taxon>Fagales</taxon>
        <taxon>Fagaceae</taxon>
        <taxon>Quercus</taxon>
    </lineage>
</organism>
<reference evidence="2 3" key="1">
    <citation type="journal article" date="2018" name="Sci. Data">
        <title>The draft genome sequence of cork oak.</title>
        <authorList>
            <person name="Ramos A.M."/>
            <person name="Usie A."/>
            <person name="Barbosa P."/>
            <person name="Barros P.M."/>
            <person name="Capote T."/>
            <person name="Chaves I."/>
            <person name="Simoes F."/>
            <person name="Abreu I."/>
            <person name="Carrasquinho I."/>
            <person name="Faro C."/>
            <person name="Guimaraes J.B."/>
            <person name="Mendonca D."/>
            <person name="Nobrega F."/>
            <person name="Rodrigues L."/>
            <person name="Saibo N.J.M."/>
            <person name="Varela M.C."/>
            <person name="Egas C."/>
            <person name="Matos J."/>
            <person name="Miguel C.M."/>
            <person name="Oliveira M.M."/>
            <person name="Ricardo C.P."/>
            <person name="Goncalves S."/>
        </authorList>
    </citation>
    <scope>NUCLEOTIDE SEQUENCE [LARGE SCALE GENOMIC DNA]</scope>
    <source>
        <strain evidence="3">cv. HL8</strain>
    </source>
</reference>
<feature type="region of interest" description="Disordered" evidence="1">
    <location>
        <begin position="1"/>
        <end position="31"/>
    </location>
</feature>
<evidence type="ECO:0000313" key="3">
    <source>
        <dbReference type="Proteomes" id="UP000237347"/>
    </source>
</evidence>
<accession>A0AAW0JAW5</accession>